<keyword evidence="1" id="KW-0732">Signal</keyword>
<evidence type="ECO:0008006" key="4">
    <source>
        <dbReference type="Google" id="ProtNLM"/>
    </source>
</evidence>
<keyword evidence="3" id="KW-1185">Reference proteome</keyword>
<name>A0A495JQR8_9ACTN</name>
<dbReference type="RefSeq" id="WP_147457140.1">
    <property type="nucleotide sequence ID" value="NZ_RBKT01000001.1"/>
</dbReference>
<dbReference type="Proteomes" id="UP000277671">
    <property type="component" value="Unassembled WGS sequence"/>
</dbReference>
<evidence type="ECO:0000256" key="1">
    <source>
        <dbReference type="SAM" id="SignalP"/>
    </source>
</evidence>
<feature type="signal peptide" evidence="1">
    <location>
        <begin position="1"/>
        <end position="37"/>
    </location>
</feature>
<evidence type="ECO:0000313" key="2">
    <source>
        <dbReference type="EMBL" id="RKR91317.1"/>
    </source>
</evidence>
<dbReference type="AlphaFoldDB" id="A0A495JQR8"/>
<dbReference type="PROSITE" id="PS51318">
    <property type="entry name" value="TAT"/>
    <property type="match status" value="1"/>
</dbReference>
<sequence length="422" mass="45576">MTQDHPPRRWLRRTAVSMATLLVATLGVTVSAPAAHAATIDDFTLSWTSYPAADAIPMVKATMTAVLQDGNHTAAYRGSSCSNALGQSTPIAWYCFASTDSSSLRPGPDLDPTAWIPQAITTVSDALGDEEWNGQQGLIVGWYHEGSSGARISVMNTATDAYRHVLLANPYWDSALGRYNFRALNNLHVGGMVWYGDYLYVVDTNWGIRVFGMKHIYDLGASTNGTTTCSGIGWVDTADADAAPDSYCASTYKYAMMQIGFWQRPTASNSANFCLSSGADPRFSYISLDRMAVPDRLIVGEYCPADAAVNGRLVAYNMTDHVPTNGVPDAAWNLPVSNIQGAATNGINFYFNQSDGTTRNGNLYKALPSGSTLNLNGSPRKTPIGPEDLSIWQSSGHLWSVTEHITSGSSPGRMIYLMPSIF</sequence>
<dbReference type="OrthoDB" id="618894at2"/>
<organism evidence="2 3">
    <name type="scientific">Micromonospora pisi</name>
    <dbReference type="NCBI Taxonomy" id="589240"/>
    <lineage>
        <taxon>Bacteria</taxon>
        <taxon>Bacillati</taxon>
        <taxon>Actinomycetota</taxon>
        <taxon>Actinomycetes</taxon>
        <taxon>Micromonosporales</taxon>
        <taxon>Micromonosporaceae</taxon>
        <taxon>Micromonospora</taxon>
    </lineage>
</organism>
<accession>A0A495JQR8</accession>
<dbReference type="InterPro" id="IPR006311">
    <property type="entry name" value="TAT_signal"/>
</dbReference>
<feature type="chain" id="PRO_5019718634" description="Secreted protein" evidence="1">
    <location>
        <begin position="38"/>
        <end position="422"/>
    </location>
</feature>
<proteinExistence type="predicted"/>
<reference evidence="2 3" key="1">
    <citation type="submission" date="2018-10" db="EMBL/GenBank/DDBJ databases">
        <title>Sequencing the genomes of 1000 actinobacteria strains.</title>
        <authorList>
            <person name="Klenk H.-P."/>
        </authorList>
    </citation>
    <scope>NUCLEOTIDE SEQUENCE [LARGE SCALE GENOMIC DNA]</scope>
    <source>
        <strain evidence="2 3">DSM 45175</strain>
    </source>
</reference>
<gene>
    <name evidence="2" type="ORF">BDK92_5710</name>
</gene>
<dbReference type="EMBL" id="RBKT01000001">
    <property type="protein sequence ID" value="RKR91317.1"/>
    <property type="molecule type" value="Genomic_DNA"/>
</dbReference>
<protein>
    <recommendedName>
        <fullName evidence="4">Secreted protein</fullName>
    </recommendedName>
</protein>
<evidence type="ECO:0000313" key="3">
    <source>
        <dbReference type="Proteomes" id="UP000277671"/>
    </source>
</evidence>
<comment type="caution">
    <text evidence="2">The sequence shown here is derived from an EMBL/GenBank/DDBJ whole genome shotgun (WGS) entry which is preliminary data.</text>
</comment>